<proteinExistence type="predicted"/>
<dbReference type="EMBL" id="MU167291">
    <property type="protein sequence ID" value="KAG0144650.1"/>
    <property type="molecule type" value="Genomic_DNA"/>
</dbReference>
<keyword evidence="3" id="KW-1185">Reference proteome</keyword>
<evidence type="ECO:0000256" key="1">
    <source>
        <dbReference type="SAM" id="MobiDB-lite"/>
    </source>
</evidence>
<feature type="compositionally biased region" description="Pro residues" evidence="1">
    <location>
        <begin position="192"/>
        <end position="201"/>
    </location>
</feature>
<comment type="caution">
    <text evidence="2">The sequence shown here is derived from an EMBL/GenBank/DDBJ whole genome shotgun (WGS) entry which is preliminary data.</text>
</comment>
<dbReference type="AlphaFoldDB" id="A0A9P6NJE3"/>
<evidence type="ECO:0000313" key="3">
    <source>
        <dbReference type="Proteomes" id="UP000886653"/>
    </source>
</evidence>
<gene>
    <name evidence="2" type="ORF">CROQUDRAFT_94798</name>
</gene>
<organism evidence="2 3">
    <name type="scientific">Cronartium quercuum f. sp. fusiforme G11</name>
    <dbReference type="NCBI Taxonomy" id="708437"/>
    <lineage>
        <taxon>Eukaryota</taxon>
        <taxon>Fungi</taxon>
        <taxon>Dikarya</taxon>
        <taxon>Basidiomycota</taxon>
        <taxon>Pucciniomycotina</taxon>
        <taxon>Pucciniomycetes</taxon>
        <taxon>Pucciniales</taxon>
        <taxon>Coleosporiaceae</taxon>
        <taxon>Cronartium</taxon>
    </lineage>
</organism>
<dbReference type="Proteomes" id="UP000886653">
    <property type="component" value="Unassembled WGS sequence"/>
</dbReference>
<protein>
    <submittedName>
        <fullName evidence="2">Uncharacterized protein</fullName>
    </submittedName>
</protein>
<name>A0A9P6NJE3_9BASI</name>
<reference evidence="2" key="1">
    <citation type="submission" date="2013-11" db="EMBL/GenBank/DDBJ databases">
        <title>Genome sequence of the fusiform rust pathogen reveals effectors for host alternation and coevolution with pine.</title>
        <authorList>
            <consortium name="DOE Joint Genome Institute"/>
            <person name="Smith K."/>
            <person name="Pendleton A."/>
            <person name="Kubisiak T."/>
            <person name="Anderson C."/>
            <person name="Salamov A."/>
            <person name="Aerts A."/>
            <person name="Riley R."/>
            <person name="Clum A."/>
            <person name="Lindquist E."/>
            <person name="Ence D."/>
            <person name="Campbell M."/>
            <person name="Kronenberg Z."/>
            <person name="Feau N."/>
            <person name="Dhillon B."/>
            <person name="Hamelin R."/>
            <person name="Burleigh J."/>
            <person name="Smith J."/>
            <person name="Yandell M."/>
            <person name="Nelson C."/>
            <person name="Grigoriev I."/>
            <person name="Davis J."/>
        </authorList>
    </citation>
    <scope>NUCLEOTIDE SEQUENCE</scope>
    <source>
        <strain evidence="2">G11</strain>
    </source>
</reference>
<sequence>MTQVAGSTMFHPTAGAHSRGVLRFPPKFFKLGTMSSHRILFVGQRIKTLAKPNSQVKTKKESSYHHEHGHVDGPCFYLCPPFGTTHQTLLQKSFRFETFTLSVWALLIDESTPPLLVVRGELVCARRRATTRRTRGYQLRVQAAGRPLLRLPGGGRVNRPFPVHLPQVRRPARQATQSTPVPPNQTQQSHPTQPPSLPPHCPILQRNLAAENPLGLGQNHR</sequence>
<feature type="region of interest" description="Disordered" evidence="1">
    <location>
        <begin position="169"/>
        <end position="203"/>
    </location>
</feature>
<evidence type="ECO:0000313" key="2">
    <source>
        <dbReference type="EMBL" id="KAG0144650.1"/>
    </source>
</evidence>
<accession>A0A9P6NJE3</accession>